<feature type="compositionally biased region" description="Basic and acidic residues" evidence="5">
    <location>
        <begin position="165"/>
        <end position="184"/>
    </location>
</feature>
<sequence length="231" mass="26941">MVFLNGFWVIIVDTQYLDLQFCFGAMDLAYVFSKRRKAALNCGTVLMDLESKTFGQGPRELGGAVDLIKQFKLWPHHELFCKKSLPMLISESHYLDNVVGDREISKGEGMELDQLFHNNSYFNERNVQIRPFDMDILMEAFQMKETTPNNLPLADKRIPSAVTKSKSEPRIKEKMQKNHQYKDKDHRKKKQQQKDRSNGKEKYRSGHEDFSILHLKKQHNSIPASVMGRFQ</sequence>
<evidence type="ECO:0000256" key="2">
    <source>
        <dbReference type="ARBA" id="ARBA00023015"/>
    </source>
</evidence>
<protein>
    <submittedName>
        <fullName evidence="6">Uncharacterized protein</fullName>
    </submittedName>
</protein>
<dbReference type="InterPro" id="IPR019403">
    <property type="entry name" value="Mediator_Med19_met"/>
</dbReference>
<organism evidence="6 7">
    <name type="scientific">Cephalotus follicularis</name>
    <name type="common">Albany pitcher plant</name>
    <dbReference type="NCBI Taxonomy" id="3775"/>
    <lineage>
        <taxon>Eukaryota</taxon>
        <taxon>Viridiplantae</taxon>
        <taxon>Streptophyta</taxon>
        <taxon>Embryophyta</taxon>
        <taxon>Tracheophyta</taxon>
        <taxon>Spermatophyta</taxon>
        <taxon>Magnoliopsida</taxon>
        <taxon>eudicotyledons</taxon>
        <taxon>Gunneridae</taxon>
        <taxon>Pentapetalae</taxon>
        <taxon>rosids</taxon>
        <taxon>fabids</taxon>
        <taxon>Oxalidales</taxon>
        <taxon>Cephalotaceae</taxon>
        <taxon>Cephalotus</taxon>
    </lineage>
</organism>
<reference evidence="7" key="1">
    <citation type="submission" date="2016-04" db="EMBL/GenBank/DDBJ databases">
        <title>Cephalotus genome sequencing.</title>
        <authorList>
            <person name="Fukushima K."/>
            <person name="Hasebe M."/>
            <person name="Fang X."/>
        </authorList>
    </citation>
    <scope>NUCLEOTIDE SEQUENCE [LARGE SCALE GENOMIC DNA]</scope>
    <source>
        <strain evidence="7">cv. St1</strain>
    </source>
</reference>
<dbReference type="GO" id="GO:0016592">
    <property type="term" value="C:mediator complex"/>
    <property type="evidence" value="ECO:0007669"/>
    <property type="project" value="InterPro"/>
</dbReference>
<evidence type="ECO:0000256" key="5">
    <source>
        <dbReference type="SAM" id="MobiDB-lite"/>
    </source>
</evidence>
<dbReference type="STRING" id="3775.A0A1Q3C7Z3"/>
<feature type="region of interest" description="Disordered" evidence="5">
    <location>
        <begin position="148"/>
        <end position="216"/>
    </location>
</feature>
<gene>
    <name evidence="6" type="ORF">CFOL_v3_19890</name>
</gene>
<evidence type="ECO:0000313" key="6">
    <source>
        <dbReference type="EMBL" id="GAV76416.1"/>
    </source>
</evidence>
<keyword evidence="2" id="KW-0805">Transcription regulation</keyword>
<evidence type="ECO:0000256" key="1">
    <source>
        <dbReference type="ARBA" id="ARBA00004123"/>
    </source>
</evidence>
<feature type="compositionally biased region" description="Basic and acidic residues" evidence="5">
    <location>
        <begin position="192"/>
        <end position="211"/>
    </location>
</feature>
<dbReference type="PANTHER" id="PTHR22536:SF3">
    <property type="entry name" value="MEDIATOR OF RNA POLYMERASE II TRANSCRIPTION SUBUNIT 19B"/>
    <property type="match status" value="1"/>
</dbReference>
<dbReference type="EMBL" id="BDDD01001486">
    <property type="protein sequence ID" value="GAV76416.1"/>
    <property type="molecule type" value="Genomic_DNA"/>
</dbReference>
<comment type="subcellular location">
    <subcellularLocation>
        <location evidence="1">Nucleus</location>
    </subcellularLocation>
</comment>
<proteinExistence type="predicted"/>
<evidence type="ECO:0000313" key="7">
    <source>
        <dbReference type="Proteomes" id="UP000187406"/>
    </source>
</evidence>
<dbReference type="GO" id="GO:0003712">
    <property type="term" value="F:transcription coregulator activity"/>
    <property type="evidence" value="ECO:0007669"/>
    <property type="project" value="InterPro"/>
</dbReference>
<keyword evidence="7" id="KW-1185">Reference proteome</keyword>
<keyword evidence="3" id="KW-0804">Transcription</keyword>
<dbReference type="PANTHER" id="PTHR22536">
    <property type="entry name" value="LUNG CANCER METASTASIS-RELATED LCMR1 PROTEIN"/>
    <property type="match status" value="1"/>
</dbReference>
<evidence type="ECO:0000256" key="4">
    <source>
        <dbReference type="ARBA" id="ARBA00023242"/>
    </source>
</evidence>
<name>A0A1Q3C7Z3_CEPFO</name>
<dbReference type="GO" id="GO:0045944">
    <property type="term" value="P:positive regulation of transcription by RNA polymerase II"/>
    <property type="evidence" value="ECO:0007669"/>
    <property type="project" value="TreeGrafter"/>
</dbReference>
<comment type="caution">
    <text evidence="6">The sequence shown here is derived from an EMBL/GenBank/DDBJ whole genome shotgun (WGS) entry which is preliminary data.</text>
</comment>
<evidence type="ECO:0000256" key="3">
    <source>
        <dbReference type="ARBA" id="ARBA00023163"/>
    </source>
</evidence>
<dbReference type="OrthoDB" id="1920814at2759"/>
<dbReference type="Proteomes" id="UP000187406">
    <property type="component" value="Unassembled WGS sequence"/>
</dbReference>
<keyword evidence="4" id="KW-0539">Nucleus</keyword>
<accession>A0A1Q3C7Z3</accession>
<dbReference type="AlphaFoldDB" id="A0A1Q3C7Z3"/>
<dbReference type="InParanoid" id="A0A1Q3C7Z3"/>